<reference evidence="1 2" key="1">
    <citation type="submission" date="2014-04" db="EMBL/GenBank/DDBJ databases">
        <authorList>
            <consortium name="DOE Joint Genome Institute"/>
            <person name="Kuo A."/>
            <person name="Kohler A."/>
            <person name="Jargeat P."/>
            <person name="Nagy L.G."/>
            <person name="Floudas D."/>
            <person name="Copeland A."/>
            <person name="Barry K.W."/>
            <person name="Cichocki N."/>
            <person name="Veneault-Fourrey C."/>
            <person name="LaButti K."/>
            <person name="Lindquist E.A."/>
            <person name="Lipzen A."/>
            <person name="Lundell T."/>
            <person name="Morin E."/>
            <person name="Murat C."/>
            <person name="Sun H."/>
            <person name="Tunlid A."/>
            <person name="Henrissat B."/>
            <person name="Grigoriev I.V."/>
            <person name="Hibbett D.S."/>
            <person name="Martin F."/>
            <person name="Nordberg H.P."/>
            <person name="Cantor M.N."/>
            <person name="Hua S.X."/>
        </authorList>
    </citation>
    <scope>NUCLEOTIDE SEQUENCE [LARGE SCALE GENOMIC DNA]</scope>
    <source>
        <strain evidence="1 2">Ve08.2h10</strain>
    </source>
</reference>
<dbReference type="InParanoid" id="A0A0D0BTU9"/>
<organism evidence="1 2">
    <name type="scientific">Paxillus rubicundulus Ve08.2h10</name>
    <dbReference type="NCBI Taxonomy" id="930991"/>
    <lineage>
        <taxon>Eukaryota</taxon>
        <taxon>Fungi</taxon>
        <taxon>Dikarya</taxon>
        <taxon>Basidiomycota</taxon>
        <taxon>Agaricomycotina</taxon>
        <taxon>Agaricomycetes</taxon>
        <taxon>Agaricomycetidae</taxon>
        <taxon>Boletales</taxon>
        <taxon>Paxilineae</taxon>
        <taxon>Paxillaceae</taxon>
        <taxon>Paxillus</taxon>
    </lineage>
</organism>
<dbReference type="STRING" id="930991.A0A0D0BTU9"/>
<evidence type="ECO:0000313" key="1">
    <source>
        <dbReference type="EMBL" id="KIK74862.1"/>
    </source>
</evidence>
<reference evidence="2" key="2">
    <citation type="submission" date="2015-01" db="EMBL/GenBank/DDBJ databases">
        <title>Evolutionary Origins and Diversification of the Mycorrhizal Mutualists.</title>
        <authorList>
            <consortium name="DOE Joint Genome Institute"/>
            <consortium name="Mycorrhizal Genomics Consortium"/>
            <person name="Kohler A."/>
            <person name="Kuo A."/>
            <person name="Nagy L.G."/>
            <person name="Floudas D."/>
            <person name="Copeland A."/>
            <person name="Barry K.W."/>
            <person name="Cichocki N."/>
            <person name="Veneault-Fourrey C."/>
            <person name="LaButti K."/>
            <person name="Lindquist E.A."/>
            <person name="Lipzen A."/>
            <person name="Lundell T."/>
            <person name="Morin E."/>
            <person name="Murat C."/>
            <person name="Riley R."/>
            <person name="Ohm R."/>
            <person name="Sun H."/>
            <person name="Tunlid A."/>
            <person name="Henrissat B."/>
            <person name="Grigoriev I.V."/>
            <person name="Hibbett D.S."/>
            <person name="Martin F."/>
        </authorList>
    </citation>
    <scope>NUCLEOTIDE SEQUENCE [LARGE SCALE GENOMIC DNA]</scope>
    <source>
        <strain evidence="2">Ve08.2h10</strain>
    </source>
</reference>
<dbReference type="HOGENOM" id="CLU_1907345_0_0_1"/>
<proteinExistence type="predicted"/>
<gene>
    <name evidence="1" type="ORF">PAXRUDRAFT_19467</name>
</gene>
<protein>
    <submittedName>
        <fullName evidence="1">Uncharacterized protein</fullName>
    </submittedName>
</protein>
<dbReference type="OrthoDB" id="3176171at2759"/>
<keyword evidence="2" id="KW-1185">Reference proteome</keyword>
<accession>A0A0D0BTU9</accession>
<name>A0A0D0BTU9_9AGAM</name>
<dbReference type="AlphaFoldDB" id="A0A0D0BTU9"/>
<dbReference type="Proteomes" id="UP000054538">
    <property type="component" value="Unassembled WGS sequence"/>
</dbReference>
<sequence length="133" mass="14610">MEAKTYHTKELELLTSHSEHIDQQLQCIQDSLHVINVNDDGSTEALGIVQNAIKGSQETFKGSFTAWSDSLCTSSQTLCKELYSANQSNFVTVEDTLKAMWSLINTIVDKGLAFIKAEGESALQAKALINEIS</sequence>
<dbReference type="EMBL" id="KN828508">
    <property type="protein sequence ID" value="KIK74862.1"/>
    <property type="molecule type" value="Genomic_DNA"/>
</dbReference>
<evidence type="ECO:0000313" key="2">
    <source>
        <dbReference type="Proteomes" id="UP000054538"/>
    </source>
</evidence>